<dbReference type="InterPro" id="IPR014030">
    <property type="entry name" value="Ketoacyl_synth_N"/>
</dbReference>
<keyword evidence="1" id="KW-0808">Transferase</keyword>
<dbReference type="PROSITE" id="PS52004">
    <property type="entry name" value="KS3_2"/>
    <property type="match status" value="1"/>
</dbReference>
<organism evidence="4 5">
    <name type="scientific">Delftia lacustris</name>
    <dbReference type="NCBI Taxonomy" id="558537"/>
    <lineage>
        <taxon>Bacteria</taxon>
        <taxon>Pseudomonadati</taxon>
        <taxon>Pseudomonadota</taxon>
        <taxon>Betaproteobacteria</taxon>
        <taxon>Burkholderiales</taxon>
        <taxon>Comamonadaceae</taxon>
        <taxon>Delftia</taxon>
    </lineage>
</organism>
<feature type="domain" description="Ketosynthase family 3 (KS3)" evidence="3">
    <location>
        <begin position="1"/>
        <end position="367"/>
    </location>
</feature>
<dbReference type="GO" id="GO:0004315">
    <property type="term" value="F:3-oxoacyl-[acyl-carrier-protein] synthase activity"/>
    <property type="evidence" value="ECO:0007669"/>
    <property type="project" value="TreeGrafter"/>
</dbReference>
<dbReference type="PANTHER" id="PTHR11712">
    <property type="entry name" value="POLYKETIDE SYNTHASE-RELATED"/>
    <property type="match status" value="1"/>
</dbReference>
<dbReference type="EMBL" id="CP065748">
    <property type="protein sequence ID" value="QPS82858.1"/>
    <property type="molecule type" value="Genomic_DNA"/>
</dbReference>
<evidence type="ECO:0000256" key="2">
    <source>
        <dbReference type="ARBA" id="ARBA00023315"/>
    </source>
</evidence>
<keyword evidence="5" id="KW-1185">Reference proteome</keyword>
<dbReference type="AlphaFoldDB" id="A0A7T2YVC1"/>
<gene>
    <name evidence="4" type="ORF">I6G47_07205</name>
</gene>
<reference evidence="4 5" key="1">
    <citation type="submission" date="2020-12" db="EMBL/GenBank/DDBJ databases">
        <title>FDA dAtabase for Regulatory Grade micrObial Sequences (FDA-ARGOS): Supporting development and validation of Infectious Disease Dx tests.</title>
        <authorList>
            <person name="Sproer C."/>
            <person name="Gronow S."/>
            <person name="Severitt S."/>
            <person name="Schroder I."/>
            <person name="Tallon L."/>
            <person name="Sadzewicz L."/>
            <person name="Zhao X."/>
            <person name="Boylan J."/>
            <person name="Ott S."/>
            <person name="Bowen H."/>
            <person name="Vavikolanu K."/>
            <person name="Mehta A."/>
            <person name="Aluvathingal J."/>
            <person name="Nadendla S."/>
            <person name="Lowell S."/>
            <person name="Myers T."/>
            <person name="Yan Y."/>
            <person name="Sichtig H."/>
        </authorList>
    </citation>
    <scope>NUCLEOTIDE SEQUENCE [LARGE SCALE GENOMIC DNA]</scope>
    <source>
        <strain evidence="4 5">FDAARGOS_890</strain>
    </source>
</reference>
<dbReference type="InterPro" id="IPR020841">
    <property type="entry name" value="PKS_Beta-ketoAc_synthase_dom"/>
</dbReference>
<sequence length="371" mass="39734">MERSAVITGIGVILPGIRTKEDLWASQSNSSCLFRQVSKNISGASIDPSEFKGEISGRTAIKIDVFTSYALIATQSAIADAGIDKEIIDRQRTGVFVGNCFGGWQFTERELRKLYLQGPRAVSPFQATSWFPTAPQGQITILHGLKGFSKTYMADRMSSLVSVAAAAAKIRSGIIDVAIAGGTESTNTGFIYAGLDFVPSAHGVDGSKHGFRISEGSTFLVLEEEEAARRRGARIYARIGAFSQANSPSKADRYPTDAHAFRRTMRSVIGNRQPEIVISDASGLDCVENAEREAIADIASKSIMARPKERIGHTFGAESAVDIAFGCLMLEKQQQSPHFIGQPVSIERIVINASAMGGGVASLIIEHGSAS</sequence>
<dbReference type="GO" id="GO:0006633">
    <property type="term" value="P:fatty acid biosynthetic process"/>
    <property type="evidence" value="ECO:0007669"/>
    <property type="project" value="TreeGrafter"/>
</dbReference>
<dbReference type="Pfam" id="PF00109">
    <property type="entry name" value="ketoacyl-synt"/>
    <property type="match status" value="1"/>
</dbReference>
<evidence type="ECO:0000259" key="3">
    <source>
        <dbReference type="PROSITE" id="PS52004"/>
    </source>
</evidence>
<dbReference type="PANTHER" id="PTHR11712:SF322">
    <property type="entry name" value="POLYKETIDE BETA-KETOACYL SYNTHASE 2-RELATED"/>
    <property type="match status" value="1"/>
</dbReference>
<dbReference type="InterPro" id="IPR016039">
    <property type="entry name" value="Thiolase-like"/>
</dbReference>
<dbReference type="RefSeq" id="WP_016446729.1">
    <property type="nucleotide sequence ID" value="NZ_CP065748.1"/>
</dbReference>
<proteinExistence type="predicted"/>
<accession>A0A7T2YVC1</accession>
<keyword evidence="2" id="KW-0012">Acyltransferase</keyword>
<name>A0A7T2YVC1_9BURK</name>
<protein>
    <recommendedName>
        <fullName evidence="3">Ketosynthase family 3 (KS3) domain-containing protein</fullName>
    </recommendedName>
</protein>
<evidence type="ECO:0000313" key="5">
    <source>
        <dbReference type="Proteomes" id="UP000595064"/>
    </source>
</evidence>
<dbReference type="SUPFAM" id="SSF53901">
    <property type="entry name" value="Thiolase-like"/>
    <property type="match status" value="2"/>
</dbReference>
<dbReference type="Gene3D" id="3.40.47.10">
    <property type="match status" value="1"/>
</dbReference>
<dbReference type="SMART" id="SM00825">
    <property type="entry name" value="PKS_KS"/>
    <property type="match status" value="1"/>
</dbReference>
<dbReference type="KEGG" id="dla:I6G47_07205"/>
<dbReference type="Proteomes" id="UP000595064">
    <property type="component" value="Chromosome"/>
</dbReference>
<dbReference type="InterPro" id="IPR000794">
    <property type="entry name" value="Beta-ketoacyl_synthase"/>
</dbReference>
<evidence type="ECO:0000256" key="1">
    <source>
        <dbReference type="ARBA" id="ARBA00022679"/>
    </source>
</evidence>
<evidence type="ECO:0000313" key="4">
    <source>
        <dbReference type="EMBL" id="QPS82858.1"/>
    </source>
</evidence>